<feature type="domain" description="Solute-binding protein family 3/N-terminal" evidence="3">
    <location>
        <begin position="61"/>
        <end position="288"/>
    </location>
</feature>
<gene>
    <name evidence="4" type="ordered locus">CRES_0851</name>
</gene>
<protein>
    <submittedName>
        <fullName evidence="4">Secreted protein</fullName>
    </submittedName>
</protein>
<dbReference type="CDD" id="cd01004">
    <property type="entry name" value="PBP2_MidA_like"/>
    <property type="match status" value="1"/>
</dbReference>
<dbReference type="Proteomes" id="UP000000492">
    <property type="component" value="Chromosome"/>
</dbReference>
<dbReference type="KEGG" id="crd:CRES_0851"/>
<feature type="chain" id="PRO_5003375341" evidence="2">
    <location>
        <begin position="27"/>
        <end position="316"/>
    </location>
</feature>
<dbReference type="SMART" id="SM00062">
    <property type="entry name" value="PBPb"/>
    <property type="match status" value="1"/>
</dbReference>
<reference evidence="4 5" key="1">
    <citation type="journal article" date="2012" name="BMC Genomics">
        <title>Complete genome sequence, lifestyle, and multi-drug resistance of the human pathogen Corynebacterium resistens DSM 45100 isolated from blood samples of a leukemia patient.</title>
        <authorList>
            <person name="Schroder J."/>
            <person name="Maus I."/>
            <person name="Meyer K."/>
            <person name="Wordemann S."/>
            <person name="Blom J."/>
            <person name="Jaenicke S."/>
            <person name="Schneider J."/>
            <person name="Trost E."/>
            <person name="Tauch A."/>
        </authorList>
    </citation>
    <scope>NUCLEOTIDE SEQUENCE [LARGE SCALE GENOMIC DNA]</scope>
    <source>
        <strain evidence="5">DSM 45100 / JCM 12819 / CCUG 50093 / GTC 2026 / SICGH 158</strain>
    </source>
</reference>
<dbReference type="PROSITE" id="PS51257">
    <property type="entry name" value="PROKAR_LIPOPROTEIN"/>
    <property type="match status" value="1"/>
</dbReference>
<dbReference type="InterPro" id="IPR001638">
    <property type="entry name" value="Solute-binding_3/MltF_N"/>
</dbReference>
<evidence type="ECO:0000256" key="1">
    <source>
        <dbReference type="ARBA" id="ARBA00022729"/>
    </source>
</evidence>
<keyword evidence="5" id="KW-1185">Reference proteome</keyword>
<dbReference type="AlphaFoldDB" id="F8E0G6"/>
<dbReference type="PANTHER" id="PTHR35936:SF17">
    <property type="entry name" value="ARGININE-BINDING EXTRACELLULAR PROTEIN ARTP"/>
    <property type="match status" value="1"/>
</dbReference>
<dbReference type="RefSeq" id="WP_013888224.1">
    <property type="nucleotide sequence ID" value="NC_015673.1"/>
</dbReference>
<evidence type="ECO:0000313" key="4">
    <source>
        <dbReference type="EMBL" id="AEI09207.1"/>
    </source>
</evidence>
<dbReference type="OrthoDB" id="9762169at2"/>
<dbReference type="EMBL" id="CP002857">
    <property type="protein sequence ID" value="AEI09207.1"/>
    <property type="molecule type" value="Genomic_DNA"/>
</dbReference>
<dbReference type="Gene3D" id="3.40.190.10">
    <property type="entry name" value="Periplasmic binding protein-like II"/>
    <property type="match status" value="2"/>
</dbReference>
<accession>F8E0G6</accession>
<dbReference type="PANTHER" id="PTHR35936">
    <property type="entry name" value="MEMBRANE-BOUND LYTIC MUREIN TRANSGLYCOSYLASE F"/>
    <property type="match status" value="1"/>
</dbReference>
<organism evidence="4 5">
    <name type="scientific">Corynebacterium resistens (strain DSM 45100 / JCM 12819 / GTC 2026 / SICGH 158)</name>
    <dbReference type="NCBI Taxonomy" id="662755"/>
    <lineage>
        <taxon>Bacteria</taxon>
        <taxon>Bacillati</taxon>
        <taxon>Actinomycetota</taxon>
        <taxon>Actinomycetes</taxon>
        <taxon>Mycobacteriales</taxon>
        <taxon>Corynebacteriaceae</taxon>
        <taxon>Corynebacterium</taxon>
    </lineage>
</organism>
<evidence type="ECO:0000256" key="2">
    <source>
        <dbReference type="SAM" id="SignalP"/>
    </source>
</evidence>
<dbReference type="eggNOG" id="COG0834">
    <property type="taxonomic scope" value="Bacteria"/>
</dbReference>
<evidence type="ECO:0000313" key="5">
    <source>
        <dbReference type="Proteomes" id="UP000000492"/>
    </source>
</evidence>
<dbReference type="HOGENOM" id="CLU_019602_18_1_11"/>
<feature type="signal peptide" evidence="2">
    <location>
        <begin position="1"/>
        <end position="26"/>
    </location>
</feature>
<sequence>MFKSKLRVTAHALFALMLTTTVGACATNEETGHPEGWKNIQPAKDPELAQLVPKNIAARGTVTAATNTPYAPNEFKDSEGNIIGVEMDLVKAAGSVLGLDVQPRQMDFSLILPAISAGSIEMGASALTDTEERQKNYDFVDFLNAGVAWATQPGNEGNVDPNNACGMTVAVQKGTYSDTDEVQGKSEDCEAKGKPKITKLVYATADAAATATILGRAQAYSSDSPVISYAVKRSNGRLSQVGNAFDTAPFGWAFKKDSPLAPAMAAALDKLKKDGTYERILAPWGLKDAAVKQVTVNLKPLESRRARRRNEKEETA</sequence>
<proteinExistence type="predicted"/>
<dbReference type="SUPFAM" id="SSF53850">
    <property type="entry name" value="Periplasmic binding protein-like II"/>
    <property type="match status" value="1"/>
</dbReference>
<keyword evidence="1 2" id="KW-0732">Signal</keyword>
<name>F8E0G6_CORRG</name>
<dbReference type="STRING" id="662755.CRES_0851"/>
<dbReference type="Pfam" id="PF00497">
    <property type="entry name" value="SBP_bac_3"/>
    <property type="match status" value="1"/>
</dbReference>
<evidence type="ECO:0000259" key="3">
    <source>
        <dbReference type="SMART" id="SM00062"/>
    </source>
</evidence>